<feature type="domain" description="Outer membrane protein beta-barrel" evidence="1">
    <location>
        <begin position="81"/>
        <end position="259"/>
    </location>
</feature>
<organism evidence="2 3">
    <name type="scientific">Mangrovibacterium marinum</name>
    <dbReference type="NCBI Taxonomy" id="1639118"/>
    <lineage>
        <taxon>Bacteria</taxon>
        <taxon>Pseudomonadati</taxon>
        <taxon>Bacteroidota</taxon>
        <taxon>Bacteroidia</taxon>
        <taxon>Marinilabiliales</taxon>
        <taxon>Prolixibacteraceae</taxon>
        <taxon>Mangrovibacterium</taxon>
    </lineage>
</organism>
<protein>
    <submittedName>
        <fullName evidence="2">Outer membrane protein with beta-barrel domain</fullName>
    </submittedName>
</protein>
<evidence type="ECO:0000259" key="1">
    <source>
        <dbReference type="Pfam" id="PF13568"/>
    </source>
</evidence>
<dbReference type="EMBL" id="QAAD01000006">
    <property type="protein sequence ID" value="PTN08952.1"/>
    <property type="molecule type" value="Genomic_DNA"/>
</dbReference>
<keyword evidence="3" id="KW-1185">Reference proteome</keyword>
<evidence type="ECO:0000313" key="2">
    <source>
        <dbReference type="EMBL" id="PTN08952.1"/>
    </source>
</evidence>
<proteinExistence type="predicted"/>
<reference evidence="2 3" key="1">
    <citation type="submission" date="2018-04" db="EMBL/GenBank/DDBJ databases">
        <title>Genomic Encyclopedia of Archaeal and Bacterial Type Strains, Phase II (KMG-II): from individual species to whole genera.</title>
        <authorList>
            <person name="Goeker M."/>
        </authorList>
    </citation>
    <scope>NUCLEOTIDE SEQUENCE [LARGE SCALE GENOMIC DNA]</scope>
    <source>
        <strain evidence="2 3">DSM 28823</strain>
    </source>
</reference>
<dbReference type="Proteomes" id="UP000243525">
    <property type="component" value="Unassembled WGS sequence"/>
</dbReference>
<name>A0A2T5C2N9_9BACT</name>
<comment type="caution">
    <text evidence="2">The sequence shown here is derived from an EMBL/GenBank/DDBJ whole genome shotgun (WGS) entry which is preliminary data.</text>
</comment>
<sequence length="285" mass="32827">MKVSIYPKNRFPQGLPVLKSCFLLLVWIAIAGLQALHAQDAKLSQLPQTQTDSIDKVLQIEALHDSGFNFWENRFKGNWAGVFLGVNGFAQTDYSMYPEHSNNFMEPTLWKSNCLSINLIQISQRLQRNRNFIGLVTGLGADFQSYRFDNDYSIEKGLNRVEPVLLTKEEKLKSKFSSVYLSVPMLIEFQIPVKHFDNRLYFSTGVIGSLRLNTHTKVKYEADGKKQKIKDPGDYYLRDFRFSGTIRVGYRRINLFATYDLQPLFTDQHGPRLYPFTLGIGLITF</sequence>
<evidence type="ECO:0000313" key="3">
    <source>
        <dbReference type="Proteomes" id="UP000243525"/>
    </source>
</evidence>
<dbReference type="RefSeq" id="WP_170111325.1">
    <property type="nucleotide sequence ID" value="NZ_OY782574.1"/>
</dbReference>
<gene>
    <name evidence="2" type="ORF">C8N47_10649</name>
</gene>
<accession>A0A2T5C2N9</accession>
<dbReference type="Pfam" id="PF13568">
    <property type="entry name" value="OMP_b-brl_2"/>
    <property type="match status" value="1"/>
</dbReference>
<dbReference type="AlphaFoldDB" id="A0A2T5C2N9"/>
<dbReference type="InterPro" id="IPR025665">
    <property type="entry name" value="Beta-barrel_OMP_2"/>
</dbReference>